<dbReference type="AlphaFoldDB" id="A0A0F9T116"/>
<feature type="coiled-coil region" evidence="1">
    <location>
        <begin position="351"/>
        <end position="406"/>
    </location>
</feature>
<evidence type="ECO:0000313" key="3">
    <source>
        <dbReference type="EMBL" id="KKN72944.1"/>
    </source>
</evidence>
<sequence length="486" mass="55360">MSFKLQDGTVIQTLILSKDTFEGVSNAKEWIKENDFVDDKVDETENSFRFRQREPNEFKEDGFGEGEKFRTTEITDGVSAVIGFLKEQSTQMQEVEADGHIHRAGDELTGPAIAVEGGHWHQINEEFTSADRNTPDHTHTLPNGERTGLREQPENNEAGDDIKDRDESLLAGHLDNDKDKDKRNRNFHFCVDFTNIKLNEGDSNTAWIEIMHTISGATHGVFGEIKISKEDIEQYKRNFDDGIRGQELPIDFFHESLKEAAGWIKELDIRGNGDELWALAEFTPKAERMIKEKEIKFFSPNYSEKHLTKKGKVIKNVLLGGGLTNRPFLDLSPIKLSENLMVHVDDNLIEKENEMAEIKKLTEDISKLSTDNKTLSEQLVTSQEETKKLSEKIDSLEKEQEDQNFEGEFSKLLSEGKTLPSLKEKLKDKFSSKELSEFYSEMPAVLSMKAIGSEENPTTKRLDSAEQSIVNQGIFTEEEILKYKTK</sequence>
<dbReference type="InterPro" id="IPR012106">
    <property type="entry name" value="Phage_Mu_Gp1"/>
</dbReference>
<organism evidence="3">
    <name type="scientific">marine sediment metagenome</name>
    <dbReference type="NCBI Taxonomy" id="412755"/>
    <lineage>
        <taxon>unclassified sequences</taxon>
        <taxon>metagenomes</taxon>
        <taxon>ecological metagenomes</taxon>
    </lineage>
</organism>
<feature type="region of interest" description="Disordered" evidence="2">
    <location>
        <begin position="127"/>
        <end position="165"/>
    </location>
</feature>
<protein>
    <recommendedName>
        <fullName evidence="4">Phage-like element PBSX protein XkdF domain-containing protein</fullName>
    </recommendedName>
</protein>
<evidence type="ECO:0000256" key="2">
    <source>
        <dbReference type="SAM" id="MobiDB-lite"/>
    </source>
</evidence>
<evidence type="ECO:0008006" key="4">
    <source>
        <dbReference type="Google" id="ProtNLM"/>
    </source>
</evidence>
<comment type="caution">
    <text evidence="3">The sequence shown here is derived from an EMBL/GenBank/DDBJ whole genome shotgun (WGS) entry which is preliminary data.</text>
</comment>
<dbReference type="Pfam" id="PF10123">
    <property type="entry name" value="Mu-like_Pro"/>
    <property type="match status" value="1"/>
</dbReference>
<reference evidence="3" key="1">
    <citation type="journal article" date="2015" name="Nature">
        <title>Complex archaea that bridge the gap between prokaryotes and eukaryotes.</title>
        <authorList>
            <person name="Spang A."/>
            <person name="Saw J.H."/>
            <person name="Jorgensen S.L."/>
            <person name="Zaremba-Niedzwiedzka K."/>
            <person name="Martijn J."/>
            <person name="Lind A.E."/>
            <person name="van Eijk R."/>
            <person name="Schleper C."/>
            <person name="Guy L."/>
            <person name="Ettema T.J."/>
        </authorList>
    </citation>
    <scope>NUCLEOTIDE SEQUENCE</scope>
</reference>
<proteinExistence type="predicted"/>
<gene>
    <name evidence="3" type="ORF">LCGC14_0404980</name>
</gene>
<dbReference type="EMBL" id="LAZR01000352">
    <property type="protein sequence ID" value="KKN72944.1"/>
    <property type="molecule type" value="Genomic_DNA"/>
</dbReference>
<evidence type="ECO:0000256" key="1">
    <source>
        <dbReference type="SAM" id="Coils"/>
    </source>
</evidence>
<name>A0A0F9T116_9ZZZZ</name>
<keyword evidence="1" id="KW-0175">Coiled coil</keyword>
<accession>A0A0F9T116</accession>